<dbReference type="SUPFAM" id="SSF56784">
    <property type="entry name" value="HAD-like"/>
    <property type="match status" value="1"/>
</dbReference>
<dbReference type="PANTHER" id="PTHR23081">
    <property type="entry name" value="RNA POLYMERASE II CTD PHOSPHATASE"/>
    <property type="match status" value="1"/>
</dbReference>
<feature type="compositionally biased region" description="Polar residues" evidence="7">
    <location>
        <begin position="892"/>
        <end position="901"/>
    </location>
</feature>
<dbReference type="GO" id="GO:0004722">
    <property type="term" value="F:protein serine/threonine phosphatase activity"/>
    <property type="evidence" value="ECO:0007669"/>
    <property type="project" value="UniProtKB-EC"/>
</dbReference>
<dbReference type="InterPro" id="IPR001357">
    <property type="entry name" value="BRCT_dom"/>
</dbReference>
<feature type="compositionally biased region" description="Polar residues" evidence="7">
    <location>
        <begin position="470"/>
        <end position="483"/>
    </location>
</feature>
<dbReference type="EC" id="3.1.3.16" evidence="6"/>
<dbReference type="Pfam" id="PF03031">
    <property type="entry name" value="NIF"/>
    <property type="match status" value="1"/>
</dbReference>
<dbReference type="Gene3D" id="3.40.50.1000">
    <property type="entry name" value="HAD superfamily/HAD-like"/>
    <property type="match status" value="1"/>
</dbReference>
<evidence type="ECO:0000259" key="9">
    <source>
        <dbReference type="PROSITE" id="PS50969"/>
    </source>
</evidence>
<feature type="compositionally biased region" description="Low complexity" evidence="7">
    <location>
        <begin position="450"/>
        <end position="469"/>
    </location>
</feature>
<dbReference type="PROSITE" id="PS50969">
    <property type="entry name" value="FCP1"/>
    <property type="match status" value="1"/>
</dbReference>
<dbReference type="SUPFAM" id="SSF52113">
    <property type="entry name" value="BRCT domain"/>
    <property type="match status" value="1"/>
</dbReference>
<evidence type="ECO:0000256" key="5">
    <source>
        <dbReference type="ARBA" id="ARBA00048336"/>
    </source>
</evidence>
<evidence type="ECO:0000256" key="6">
    <source>
        <dbReference type="RuleBase" id="RU366066"/>
    </source>
</evidence>
<evidence type="ECO:0000256" key="4">
    <source>
        <dbReference type="ARBA" id="ARBA00047761"/>
    </source>
</evidence>
<evidence type="ECO:0000313" key="11">
    <source>
        <dbReference type="Proteomes" id="UP001642501"/>
    </source>
</evidence>
<dbReference type="SMART" id="SM00577">
    <property type="entry name" value="CPDc"/>
    <property type="match status" value="1"/>
</dbReference>
<gene>
    <name evidence="10" type="primary">fcp1</name>
    <name evidence="10" type="ORF">SEPCBS57363_002275</name>
</gene>
<dbReference type="InterPro" id="IPR004274">
    <property type="entry name" value="FCP1_dom"/>
</dbReference>
<dbReference type="Proteomes" id="UP001642501">
    <property type="component" value="Unassembled WGS sequence"/>
</dbReference>
<feature type="compositionally biased region" description="Basic residues" evidence="7">
    <location>
        <begin position="877"/>
        <end position="891"/>
    </location>
</feature>
<dbReference type="InterPro" id="IPR036412">
    <property type="entry name" value="HAD-like_sf"/>
</dbReference>
<feature type="compositionally biased region" description="Acidic residues" evidence="7">
    <location>
        <begin position="802"/>
        <end position="829"/>
    </location>
</feature>
<evidence type="ECO:0000256" key="2">
    <source>
        <dbReference type="ARBA" id="ARBA00022801"/>
    </source>
</evidence>
<evidence type="ECO:0000256" key="7">
    <source>
        <dbReference type="SAM" id="MobiDB-lite"/>
    </source>
</evidence>
<dbReference type="InterPro" id="IPR039189">
    <property type="entry name" value="Fcp1"/>
</dbReference>
<feature type="compositionally biased region" description="Polar residues" evidence="7">
    <location>
        <begin position="927"/>
        <end position="936"/>
    </location>
</feature>
<comment type="subcellular location">
    <subcellularLocation>
        <location evidence="1 6">Nucleus</location>
    </subcellularLocation>
</comment>
<dbReference type="InterPro" id="IPR023214">
    <property type="entry name" value="HAD_sf"/>
</dbReference>
<dbReference type="Gene3D" id="3.40.50.10190">
    <property type="entry name" value="BRCT domain"/>
    <property type="match status" value="1"/>
</dbReference>
<feature type="compositionally biased region" description="Low complexity" evidence="7">
    <location>
        <begin position="903"/>
        <end position="912"/>
    </location>
</feature>
<dbReference type="Pfam" id="PF00533">
    <property type="entry name" value="BRCT"/>
    <property type="match status" value="1"/>
</dbReference>
<comment type="catalytic activity">
    <reaction evidence="5 6">
        <text>O-phospho-L-threonyl-[protein] + H2O = L-threonyl-[protein] + phosphate</text>
        <dbReference type="Rhea" id="RHEA:47004"/>
        <dbReference type="Rhea" id="RHEA-COMP:11060"/>
        <dbReference type="Rhea" id="RHEA-COMP:11605"/>
        <dbReference type="ChEBI" id="CHEBI:15377"/>
        <dbReference type="ChEBI" id="CHEBI:30013"/>
        <dbReference type="ChEBI" id="CHEBI:43474"/>
        <dbReference type="ChEBI" id="CHEBI:61977"/>
        <dbReference type="EC" id="3.1.3.16"/>
    </reaction>
</comment>
<feature type="compositionally biased region" description="Polar residues" evidence="7">
    <location>
        <begin position="725"/>
        <end position="735"/>
    </location>
</feature>
<protein>
    <recommendedName>
        <fullName evidence="6">RNA polymerase II subunit A C-terminal domain phosphatase</fullName>
        <ecNumber evidence="6">3.1.3.16</ecNumber>
    </recommendedName>
</protein>
<feature type="compositionally biased region" description="Polar residues" evidence="7">
    <location>
        <begin position="437"/>
        <end position="449"/>
    </location>
</feature>
<accession>A0ABP0DEZ9</accession>
<reference evidence="10 11" key="1">
    <citation type="submission" date="2024-01" db="EMBL/GenBank/DDBJ databases">
        <authorList>
            <person name="Allen C."/>
            <person name="Tagirdzhanova G."/>
        </authorList>
    </citation>
    <scope>NUCLEOTIDE SEQUENCE [LARGE SCALE GENOMIC DNA]</scope>
    <source>
        <strain evidence="10 11">CBS 573.63</strain>
    </source>
</reference>
<feature type="domain" description="FCP1 homology" evidence="9">
    <location>
        <begin position="239"/>
        <end position="425"/>
    </location>
</feature>
<keyword evidence="2 6" id="KW-0378">Hydrolase</keyword>
<dbReference type="EMBL" id="CAWUOM010000028">
    <property type="protein sequence ID" value="CAK7266798.1"/>
    <property type="molecule type" value="Genomic_DNA"/>
</dbReference>
<feature type="region of interest" description="Disordered" evidence="7">
    <location>
        <begin position="802"/>
        <end position="955"/>
    </location>
</feature>
<dbReference type="PANTHER" id="PTHR23081:SF36">
    <property type="entry name" value="RNA POLYMERASE II SUBUNIT A C-TERMINAL DOMAIN PHOSPHATASE"/>
    <property type="match status" value="1"/>
</dbReference>
<feature type="compositionally biased region" description="Acidic residues" evidence="7">
    <location>
        <begin position="764"/>
        <end position="775"/>
    </location>
</feature>
<dbReference type="SMART" id="SM00292">
    <property type="entry name" value="BRCT"/>
    <property type="match status" value="1"/>
</dbReference>
<organism evidence="10 11">
    <name type="scientific">Sporothrix epigloea</name>
    <dbReference type="NCBI Taxonomy" id="1892477"/>
    <lineage>
        <taxon>Eukaryota</taxon>
        <taxon>Fungi</taxon>
        <taxon>Dikarya</taxon>
        <taxon>Ascomycota</taxon>
        <taxon>Pezizomycotina</taxon>
        <taxon>Sordariomycetes</taxon>
        <taxon>Sordariomycetidae</taxon>
        <taxon>Ophiostomatales</taxon>
        <taxon>Ophiostomataceae</taxon>
        <taxon>Sporothrix</taxon>
    </lineage>
</organism>
<proteinExistence type="predicted"/>
<dbReference type="InterPro" id="IPR036420">
    <property type="entry name" value="BRCT_dom_sf"/>
</dbReference>
<sequence>MAYDYAGSLWQSLSLPSTLSSTLTSLVPPHWEPPERQPFLRYYPCAPFVVIPTPPTRFSQHVRTKYAPPVGSKKMATGVKGEKDLHLGARLKYPIKITKLYKTHGDTIKRQEPILQYSYEYTMELPQDRETLELRTQTLTSITDWNAPEEGKLLHWNVRVGDVVTRDRACVTVEEACTHEVQFQGLCAICGRDMSEVNWASEQRDTARAPINMIHDQTNLKVSRGAATRAEKELQQRLLAQRKLSLVVDLDQTIIHACIDPTIGEWQQDATNPNYEALRDVQRFQLEEGQQGGVARGCFYYIKMRPGLAEFLSTISTMYELHVYTMGTRTYATNIAKIVDPEQRLFGNRLISRDENGNIVAKSLQRLFPVSTHMAVIIDDRADVWPHNRHNLIKVMPYDFFKGTGDINSSFLPKRDDLQPTTAAIVATPSAPVIPSPSATTDATVDNNQGATSPATSTSGTLATSVTVSELATPTPMSNTAFSVNGGGNSEPSTSVTNGAPQIDVVLLQKQTEEQERVIEKQIKDRPLLHMQEQLDKQDSEKTAATAVLVADAGNTGAQARHCILNDGDAELEFLKKHLTKLHHEFYKEYDAVVDDKVDDSNGVPDVGEILDRLKGEVLQDETIVLSGLVPLGLDVEQSEIGRQALNFGAKLQRHVSRKVTHLVISSDRPRTQKVRQAARIPTTKIVNQNWLLDCFSQWSKIDETPYLIDIHPSDRGYPQVPGIVSQNATDTETISNADTDSENEDDDGNDNVGLHISGPGRDSDDDEGEFDDFNNSDGMSPIAELGKFDWGSADDELEMFLAEGDDEDDDEDEDDDDEDSEESNEDVDMERNGNSEQDPDVSGARLLSTSSKRKLGGSSSGGRDIDTDTDSERTLLRGRRLLVKRQRLASRSRSTSQRRGVSTAAATSAGDRGSGSGSGSEMTHPLRQQTTSASLEAQELRPTSIPSANSPPASVDIDEAELEAMLMAELDEEEAAEMNGSGDG</sequence>
<comment type="caution">
    <text evidence="10">The sequence shown here is derived from an EMBL/GenBank/DDBJ whole genome shotgun (WGS) entry which is preliminary data.</text>
</comment>
<feature type="region of interest" description="Disordered" evidence="7">
    <location>
        <begin position="715"/>
        <end position="787"/>
    </location>
</feature>
<evidence type="ECO:0000256" key="3">
    <source>
        <dbReference type="ARBA" id="ARBA00023242"/>
    </source>
</evidence>
<dbReference type="InterPro" id="IPR011947">
    <property type="entry name" value="FCP1_euk"/>
</dbReference>
<feature type="compositionally biased region" description="Acidic residues" evidence="7">
    <location>
        <begin position="740"/>
        <end position="750"/>
    </location>
</feature>
<feature type="region of interest" description="Disordered" evidence="7">
    <location>
        <begin position="433"/>
        <end position="498"/>
    </location>
</feature>
<name>A0ABP0DEZ9_9PEZI</name>
<dbReference type="PROSITE" id="PS50172">
    <property type="entry name" value="BRCT"/>
    <property type="match status" value="1"/>
</dbReference>
<feature type="domain" description="BRCT" evidence="8">
    <location>
        <begin position="614"/>
        <end position="709"/>
    </location>
</feature>
<dbReference type="NCBIfam" id="TIGR02250">
    <property type="entry name" value="FCP1_euk"/>
    <property type="match status" value="1"/>
</dbReference>
<keyword evidence="3 6" id="KW-0539">Nucleus</keyword>
<evidence type="ECO:0000256" key="1">
    <source>
        <dbReference type="ARBA" id="ARBA00004123"/>
    </source>
</evidence>
<evidence type="ECO:0000259" key="8">
    <source>
        <dbReference type="PROSITE" id="PS50172"/>
    </source>
</evidence>
<dbReference type="CDD" id="cd17729">
    <property type="entry name" value="BRCT_CTDP1"/>
    <property type="match status" value="1"/>
</dbReference>
<evidence type="ECO:0000313" key="10">
    <source>
        <dbReference type="EMBL" id="CAK7266798.1"/>
    </source>
</evidence>
<comment type="function">
    <text evidence="6">This promotes the activity of RNA polymerase II.</text>
</comment>
<feature type="compositionally biased region" description="Basic and acidic residues" evidence="7">
    <location>
        <begin position="864"/>
        <end position="876"/>
    </location>
</feature>
<keyword evidence="11" id="KW-1185">Reference proteome</keyword>
<comment type="catalytic activity">
    <reaction evidence="4 6">
        <text>O-phospho-L-seryl-[protein] + H2O = L-seryl-[protein] + phosphate</text>
        <dbReference type="Rhea" id="RHEA:20629"/>
        <dbReference type="Rhea" id="RHEA-COMP:9863"/>
        <dbReference type="Rhea" id="RHEA-COMP:11604"/>
        <dbReference type="ChEBI" id="CHEBI:15377"/>
        <dbReference type="ChEBI" id="CHEBI:29999"/>
        <dbReference type="ChEBI" id="CHEBI:43474"/>
        <dbReference type="ChEBI" id="CHEBI:83421"/>
        <dbReference type="EC" id="3.1.3.16"/>
    </reaction>
</comment>
<dbReference type="CDD" id="cd07521">
    <property type="entry name" value="HAD_FCP1-like"/>
    <property type="match status" value="1"/>
</dbReference>